<proteinExistence type="predicted"/>
<dbReference type="SMART" id="SM00342">
    <property type="entry name" value="HTH_ARAC"/>
    <property type="match status" value="1"/>
</dbReference>
<dbReference type="PROSITE" id="PS01124">
    <property type="entry name" value="HTH_ARAC_FAMILY_2"/>
    <property type="match status" value="1"/>
</dbReference>
<name>A0A417ZHJ1_9LACO</name>
<evidence type="ECO:0000256" key="3">
    <source>
        <dbReference type="ARBA" id="ARBA00023163"/>
    </source>
</evidence>
<dbReference type="SUPFAM" id="SSF51182">
    <property type="entry name" value="RmlC-like cupins"/>
    <property type="match status" value="1"/>
</dbReference>
<dbReference type="GO" id="GO:0003700">
    <property type="term" value="F:DNA-binding transcription factor activity"/>
    <property type="evidence" value="ECO:0007669"/>
    <property type="project" value="InterPro"/>
</dbReference>
<evidence type="ECO:0000313" key="6">
    <source>
        <dbReference type="Proteomes" id="UP000284109"/>
    </source>
</evidence>
<dbReference type="PANTHER" id="PTHR43280:SF28">
    <property type="entry name" value="HTH-TYPE TRANSCRIPTIONAL ACTIVATOR RHAS"/>
    <property type="match status" value="1"/>
</dbReference>
<dbReference type="Pfam" id="PF12833">
    <property type="entry name" value="HTH_18"/>
    <property type="match status" value="1"/>
</dbReference>
<dbReference type="RefSeq" id="WP_118900633.1">
    <property type="nucleotide sequence ID" value="NZ_QOCR01000002.1"/>
</dbReference>
<dbReference type="AlphaFoldDB" id="A0A417ZHJ1"/>
<evidence type="ECO:0000256" key="1">
    <source>
        <dbReference type="ARBA" id="ARBA00023015"/>
    </source>
</evidence>
<dbReference type="Gene3D" id="2.60.120.10">
    <property type="entry name" value="Jelly Rolls"/>
    <property type="match status" value="1"/>
</dbReference>
<dbReference type="Gene3D" id="1.10.10.60">
    <property type="entry name" value="Homeodomain-like"/>
    <property type="match status" value="2"/>
</dbReference>
<reference evidence="5 6" key="1">
    <citation type="submission" date="2018-07" db="EMBL/GenBank/DDBJ databases">
        <title>Genome sequences of six Lactobacillus spp. isolated from bumble bee guts.</title>
        <authorList>
            <person name="Motta E.V.S."/>
            <person name="Moran N.A."/>
        </authorList>
    </citation>
    <scope>NUCLEOTIDE SEQUENCE [LARGE SCALE GENOMIC DNA]</scope>
    <source>
        <strain evidence="5 6">BI-1.1</strain>
    </source>
</reference>
<dbReference type="Proteomes" id="UP000284109">
    <property type="component" value="Unassembled WGS sequence"/>
</dbReference>
<accession>A0A417ZHJ1</accession>
<dbReference type="InterPro" id="IPR018060">
    <property type="entry name" value="HTH_AraC"/>
</dbReference>
<dbReference type="PRINTS" id="PR00032">
    <property type="entry name" value="HTHARAC"/>
</dbReference>
<evidence type="ECO:0000256" key="2">
    <source>
        <dbReference type="ARBA" id="ARBA00023125"/>
    </source>
</evidence>
<dbReference type="EMBL" id="QOCR01000002">
    <property type="protein sequence ID" value="RHW51191.1"/>
    <property type="molecule type" value="Genomic_DNA"/>
</dbReference>
<comment type="caution">
    <text evidence="5">The sequence shown here is derived from an EMBL/GenBank/DDBJ whole genome shotgun (WGS) entry which is preliminary data.</text>
</comment>
<gene>
    <name evidence="5" type="ORF">DS831_03975</name>
</gene>
<dbReference type="OrthoDB" id="9816335at2"/>
<dbReference type="InterPro" id="IPR011051">
    <property type="entry name" value="RmlC_Cupin_sf"/>
</dbReference>
<keyword evidence="2" id="KW-0238">DNA-binding</keyword>
<dbReference type="InterPro" id="IPR009057">
    <property type="entry name" value="Homeodomain-like_sf"/>
</dbReference>
<sequence length="334" mass="38575">MNPEVLELLRKNNQPRPWAELKPTMSPFKVNEINQEPVYEFFYTLTDSLTINPHAIGLSVQPVKSYIPFHIHNYVELTIPLLGECTVVTNKEKIHVKQNNIIIIGNHTTHKVEPIDTGSIVVNMSLKESAFTLNDFNFIQQSVPNQSISNLLFSLLSNENLGENAYTLFQTAHSQQIINTLYDIIFEYYHPDIQSNQIIRLEILTLFSRFIRVASKTNINIKVNKKNSGNSVLSMLLYIEQNYAHITLEKMGQHFGFNPNYLSNYLKKQTGMSFIQLVHLQRINVAAEYLTYTKAPIEQISLKVGYENPSYFYKVFKKILHVSPTEYRTTNQLI</sequence>
<dbReference type="GO" id="GO:0043565">
    <property type="term" value="F:sequence-specific DNA binding"/>
    <property type="evidence" value="ECO:0007669"/>
    <property type="project" value="InterPro"/>
</dbReference>
<dbReference type="SUPFAM" id="SSF46689">
    <property type="entry name" value="Homeodomain-like"/>
    <property type="match status" value="1"/>
</dbReference>
<dbReference type="InterPro" id="IPR014710">
    <property type="entry name" value="RmlC-like_jellyroll"/>
</dbReference>
<keyword evidence="1" id="KW-0805">Transcription regulation</keyword>
<keyword evidence="3" id="KW-0804">Transcription</keyword>
<protein>
    <submittedName>
        <fullName evidence="5">AraC family transcriptional regulator</fullName>
    </submittedName>
</protein>
<evidence type="ECO:0000259" key="4">
    <source>
        <dbReference type="PROSITE" id="PS01124"/>
    </source>
</evidence>
<organism evidence="5 6">
    <name type="scientific">Bombilactobacillus bombi</name>
    <dbReference type="NCBI Taxonomy" id="1303590"/>
    <lineage>
        <taxon>Bacteria</taxon>
        <taxon>Bacillati</taxon>
        <taxon>Bacillota</taxon>
        <taxon>Bacilli</taxon>
        <taxon>Lactobacillales</taxon>
        <taxon>Lactobacillaceae</taxon>
        <taxon>Bombilactobacillus</taxon>
    </lineage>
</organism>
<keyword evidence="6" id="KW-1185">Reference proteome</keyword>
<dbReference type="InterPro" id="IPR020449">
    <property type="entry name" value="Tscrpt_reg_AraC-type_HTH"/>
</dbReference>
<dbReference type="PANTHER" id="PTHR43280">
    <property type="entry name" value="ARAC-FAMILY TRANSCRIPTIONAL REGULATOR"/>
    <property type="match status" value="1"/>
</dbReference>
<feature type="domain" description="HTH araC/xylS-type" evidence="4">
    <location>
        <begin position="233"/>
        <end position="330"/>
    </location>
</feature>
<evidence type="ECO:0000313" key="5">
    <source>
        <dbReference type="EMBL" id="RHW51191.1"/>
    </source>
</evidence>